<evidence type="ECO:0000256" key="5">
    <source>
        <dbReference type="ARBA" id="ARBA00023163"/>
    </source>
</evidence>
<dbReference type="InterPro" id="IPR007627">
    <property type="entry name" value="RNA_pol_sigma70_r2"/>
</dbReference>
<evidence type="ECO:0000313" key="8">
    <source>
        <dbReference type="EMBL" id="NSX53915.1"/>
    </source>
</evidence>
<name>A0ABX2INI2_9RHOB</name>
<keyword evidence="9" id="KW-1185">Reference proteome</keyword>
<dbReference type="InterPro" id="IPR013249">
    <property type="entry name" value="RNA_pol_sigma70_r4_t2"/>
</dbReference>
<dbReference type="SUPFAM" id="SSF88946">
    <property type="entry name" value="Sigma2 domain of RNA polymerase sigma factors"/>
    <property type="match status" value="1"/>
</dbReference>
<organism evidence="8 9">
    <name type="scientific">Parasulfitobacter algicola</name>
    <dbReference type="NCBI Taxonomy" id="2614809"/>
    <lineage>
        <taxon>Bacteria</taxon>
        <taxon>Pseudomonadati</taxon>
        <taxon>Pseudomonadota</taxon>
        <taxon>Alphaproteobacteria</taxon>
        <taxon>Rhodobacterales</taxon>
        <taxon>Roseobacteraceae</taxon>
        <taxon>Parasulfitobacter</taxon>
    </lineage>
</organism>
<dbReference type="CDD" id="cd06171">
    <property type="entry name" value="Sigma70_r4"/>
    <property type="match status" value="1"/>
</dbReference>
<evidence type="ECO:0000256" key="4">
    <source>
        <dbReference type="ARBA" id="ARBA00023125"/>
    </source>
</evidence>
<keyword evidence="4" id="KW-0238">DNA-binding</keyword>
<dbReference type="Pfam" id="PF08281">
    <property type="entry name" value="Sigma70_r4_2"/>
    <property type="match status" value="1"/>
</dbReference>
<gene>
    <name evidence="8" type="ORF">HRQ87_03780</name>
</gene>
<feature type="domain" description="RNA polymerase sigma-70 region 2" evidence="6">
    <location>
        <begin position="33"/>
        <end position="98"/>
    </location>
</feature>
<dbReference type="InterPro" id="IPR013324">
    <property type="entry name" value="RNA_pol_sigma_r3/r4-like"/>
</dbReference>
<dbReference type="Pfam" id="PF04542">
    <property type="entry name" value="Sigma70_r2"/>
    <property type="match status" value="1"/>
</dbReference>
<dbReference type="PANTHER" id="PTHR43133:SF8">
    <property type="entry name" value="RNA POLYMERASE SIGMA FACTOR HI_1459-RELATED"/>
    <property type="match status" value="1"/>
</dbReference>
<comment type="caution">
    <text evidence="8">The sequence shown here is derived from an EMBL/GenBank/DDBJ whole genome shotgun (WGS) entry which is preliminary data.</text>
</comment>
<sequence>MSMSYDAMIQAADETLLALYAKGNPMAAQILTTRLSPMVFGYASRVLGQQDLAEDITQEAMLRLWKIAPKWRVGEAKISTWLYQVTANLCTDQLRKTRPMSLDVISDVKDTQPPVTAGLQNAARSSALQAALMNLPDRQRQAIILRHIEELSNPEIGNIMNISVEAVESLTARGKRALSVMLADQKDALSYATE</sequence>
<dbReference type="InterPro" id="IPR036388">
    <property type="entry name" value="WH-like_DNA-bd_sf"/>
</dbReference>
<dbReference type="NCBIfam" id="TIGR02937">
    <property type="entry name" value="sigma70-ECF"/>
    <property type="match status" value="1"/>
</dbReference>
<accession>A0ABX2INI2</accession>
<dbReference type="SUPFAM" id="SSF88659">
    <property type="entry name" value="Sigma3 and sigma4 domains of RNA polymerase sigma factors"/>
    <property type="match status" value="1"/>
</dbReference>
<keyword evidence="3" id="KW-0731">Sigma factor</keyword>
<evidence type="ECO:0000256" key="2">
    <source>
        <dbReference type="ARBA" id="ARBA00023015"/>
    </source>
</evidence>
<feature type="domain" description="RNA polymerase sigma factor 70 region 4 type 2" evidence="7">
    <location>
        <begin position="127"/>
        <end position="178"/>
    </location>
</feature>
<proteinExistence type="inferred from homology"/>
<keyword evidence="2" id="KW-0805">Transcription regulation</keyword>
<dbReference type="Proteomes" id="UP000777935">
    <property type="component" value="Unassembled WGS sequence"/>
</dbReference>
<dbReference type="InterPro" id="IPR014284">
    <property type="entry name" value="RNA_pol_sigma-70_dom"/>
</dbReference>
<evidence type="ECO:0000313" key="9">
    <source>
        <dbReference type="Proteomes" id="UP000777935"/>
    </source>
</evidence>
<reference evidence="8 9" key="1">
    <citation type="submission" date="2020-06" db="EMBL/GenBank/DDBJ databases">
        <title>Sulfitobacter algicola sp. nov., isolated from green algae.</title>
        <authorList>
            <person name="Wang C."/>
        </authorList>
    </citation>
    <scope>NUCLEOTIDE SEQUENCE [LARGE SCALE GENOMIC DNA]</scope>
    <source>
        <strain evidence="8 9">1151</strain>
    </source>
</reference>
<dbReference type="NCBIfam" id="NF009176">
    <property type="entry name" value="PRK12524.1"/>
    <property type="match status" value="1"/>
</dbReference>
<dbReference type="PANTHER" id="PTHR43133">
    <property type="entry name" value="RNA POLYMERASE ECF-TYPE SIGMA FACTO"/>
    <property type="match status" value="1"/>
</dbReference>
<dbReference type="InterPro" id="IPR039425">
    <property type="entry name" value="RNA_pol_sigma-70-like"/>
</dbReference>
<dbReference type="Gene3D" id="1.10.10.10">
    <property type="entry name" value="Winged helix-like DNA-binding domain superfamily/Winged helix DNA-binding domain"/>
    <property type="match status" value="1"/>
</dbReference>
<evidence type="ECO:0000259" key="7">
    <source>
        <dbReference type="Pfam" id="PF08281"/>
    </source>
</evidence>
<protein>
    <submittedName>
        <fullName evidence="8">RNA polymerase sigma factor</fullName>
    </submittedName>
</protein>
<comment type="similarity">
    <text evidence="1">Belongs to the sigma-70 factor family. ECF subfamily.</text>
</comment>
<keyword evidence="5" id="KW-0804">Transcription</keyword>
<dbReference type="InterPro" id="IPR013325">
    <property type="entry name" value="RNA_pol_sigma_r2"/>
</dbReference>
<evidence type="ECO:0000256" key="1">
    <source>
        <dbReference type="ARBA" id="ARBA00010641"/>
    </source>
</evidence>
<dbReference type="EMBL" id="JABUFE010000002">
    <property type="protein sequence ID" value="NSX53915.1"/>
    <property type="molecule type" value="Genomic_DNA"/>
</dbReference>
<dbReference type="Gene3D" id="1.10.1740.10">
    <property type="match status" value="1"/>
</dbReference>
<evidence type="ECO:0000256" key="3">
    <source>
        <dbReference type="ARBA" id="ARBA00023082"/>
    </source>
</evidence>
<evidence type="ECO:0000259" key="6">
    <source>
        <dbReference type="Pfam" id="PF04542"/>
    </source>
</evidence>